<comment type="caution">
    <text evidence="2">The sequence shown here is derived from an EMBL/GenBank/DDBJ whole genome shotgun (WGS) entry which is preliminary data.</text>
</comment>
<keyword evidence="1" id="KW-0732">Signal</keyword>
<dbReference type="Proteomes" id="UP001605036">
    <property type="component" value="Unassembled WGS sequence"/>
</dbReference>
<feature type="signal peptide" evidence="1">
    <location>
        <begin position="1"/>
        <end position="23"/>
    </location>
</feature>
<evidence type="ECO:0000256" key="1">
    <source>
        <dbReference type="SAM" id="SignalP"/>
    </source>
</evidence>
<reference evidence="2 3" key="1">
    <citation type="submission" date="2024-09" db="EMBL/GenBank/DDBJ databases">
        <title>Chromosome-scale assembly of Riccia fluitans.</title>
        <authorList>
            <person name="Paukszto L."/>
            <person name="Sawicki J."/>
            <person name="Karawczyk K."/>
            <person name="Piernik-Szablinska J."/>
            <person name="Szczecinska M."/>
            <person name="Mazdziarz M."/>
        </authorList>
    </citation>
    <scope>NUCLEOTIDE SEQUENCE [LARGE SCALE GENOMIC DNA]</scope>
    <source>
        <strain evidence="2">Rf_01</strain>
        <tissue evidence="2">Aerial parts of the thallus</tissue>
    </source>
</reference>
<organism evidence="2 3">
    <name type="scientific">Riccia fluitans</name>
    <dbReference type="NCBI Taxonomy" id="41844"/>
    <lineage>
        <taxon>Eukaryota</taxon>
        <taxon>Viridiplantae</taxon>
        <taxon>Streptophyta</taxon>
        <taxon>Embryophyta</taxon>
        <taxon>Marchantiophyta</taxon>
        <taxon>Marchantiopsida</taxon>
        <taxon>Marchantiidae</taxon>
        <taxon>Marchantiales</taxon>
        <taxon>Ricciaceae</taxon>
        <taxon>Riccia</taxon>
    </lineage>
</organism>
<dbReference type="PANTHER" id="PTHR47295:SF15">
    <property type="entry name" value="EXPANSIN-LIKE EG45 DOMAIN-CONTAINING PROTEIN"/>
    <property type="match status" value="1"/>
</dbReference>
<dbReference type="EMBL" id="JBHFFA010000002">
    <property type="protein sequence ID" value="KAL2643340.1"/>
    <property type="molecule type" value="Genomic_DNA"/>
</dbReference>
<keyword evidence="3" id="KW-1185">Reference proteome</keyword>
<accession>A0ABD1Z750</accession>
<dbReference type="Gene3D" id="2.40.40.10">
    <property type="entry name" value="RlpA-like domain"/>
    <property type="match status" value="1"/>
</dbReference>
<dbReference type="AlphaFoldDB" id="A0ABD1Z750"/>
<dbReference type="SUPFAM" id="SSF50685">
    <property type="entry name" value="Barwin-like endoglucanases"/>
    <property type="match status" value="1"/>
</dbReference>
<dbReference type="PANTHER" id="PTHR47295">
    <property type="entry name" value="EG45-LIKE DOMAIN CONTAINING PROTEIN 1-RELATED"/>
    <property type="match status" value="1"/>
</dbReference>
<gene>
    <name evidence="2" type="ORF">R1flu_010927</name>
</gene>
<evidence type="ECO:0008006" key="4">
    <source>
        <dbReference type="Google" id="ProtNLM"/>
    </source>
</evidence>
<dbReference type="InterPro" id="IPR036908">
    <property type="entry name" value="RlpA-like_sf"/>
</dbReference>
<proteinExistence type="predicted"/>
<protein>
    <recommendedName>
        <fullName evidence="4">Expansin-like EG45 domain-containing protein</fullName>
    </recommendedName>
</protein>
<name>A0ABD1Z750_9MARC</name>
<dbReference type="InterPro" id="IPR044206">
    <property type="entry name" value="EGC1/2"/>
</dbReference>
<evidence type="ECO:0000313" key="3">
    <source>
        <dbReference type="Proteomes" id="UP001605036"/>
    </source>
</evidence>
<feature type="chain" id="PRO_5044895013" description="Expansin-like EG45 domain-containing protein" evidence="1">
    <location>
        <begin position="24"/>
        <end position="141"/>
    </location>
</feature>
<sequence length="141" mass="14977">MRSKRGNLLSLLVLAAVFLGLSAVPSSAQQYEQTYGIYTTSQSSSCFGSDYSEWGPDRSLAVGVSPAIFKVGTNGSPDACGATMEVKCLSGPCNPGNPTLQVTVVDLCRSCDDPTIRLTLNAYKKLAFIDGDQVLLGYRLV</sequence>
<evidence type="ECO:0000313" key="2">
    <source>
        <dbReference type="EMBL" id="KAL2643340.1"/>
    </source>
</evidence>